<dbReference type="Proteomes" id="UP001152622">
    <property type="component" value="Chromosome 4"/>
</dbReference>
<protein>
    <submittedName>
        <fullName evidence="2">Uncharacterized protein</fullName>
    </submittedName>
</protein>
<dbReference type="AlphaFoldDB" id="A0A9Q1FSS3"/>
<feature type="region of interest" description="Disordered" evidence="1">
    <location>
        <begin position="73"/>
        <end position="101"/>
    </location>
</feature>
<dbReference type="EMBL" id="JAINUF010000004">
    <property type="protein sequence ID" value="KAJ8365591.1"/>
    <property type="molecule type" value="Genomic_DNA"/>
</dbReference>
<evidence type="ECO:0000313" key="3">
    <source>
        <dbReference type="Proteomes" id="UP001152622"/>
    </source>
</evidence>
<gene>
    <name evidence="2" type="ORF">SKAU_G00144220</name>
</gene>
<keyword evidence="3" id="KW-1185">Reference proteome</keyword>
<name>A0A9Q1FSS3_SYNKA</name>
<sequence>MCVKNSTTSAKAAALRDNGLLVLCPWTHAAVHQRINSPSPAAHKGSHFLTGRPGSLSPSHHRIRPIVTLLFPPAQDGRAQGHPPSLLKTETRPGPGLADDTPRANLPLVILGALMESRCGSALSGAARTSYSNEAVNVYPISISLSAGARLGRPPSVRTPGLG</sequence>
<proteinExistence type="predicted"/>
<organism evidence="2 3">
    <name type="scientific">Synaphobranchus kaupii</name>
    <name type="common">Kaup's arrowtooth eel</name>
    <dbReference type="NCBI Taxonomy" id="118154"/>
    <lineage>
        <taxon>Eukaryota</taxon>
        <taxon>Metazoa</taxon>
        <taxon>Chordata</taxon>
        <taxon>Craniata</taxon>
        <taxon>Vertebrata</taxon>
        <taxon>Euteleostomi</taxon>
        <taxon>Actinopterygii</taxon>
        <taxon>Neopterygii</taxon>
        <taxon>Teleostei</taxon>
        <taxon>Anguilliformes</taxon>
        <taxon>Synaphobranchidae</taxon>
        <taxon>Synaphobranchus</taxon>
    </lineage>
</organism>
<reference evidence="2" key="1">
    <citation type="journal article" date="2023" name="Science">
        <title>Genome structures resolve the early diversification of teleost fishes.</title>
        <authorList>
            <person name="Parey E."/>
            <person name="Louis A."/>
            <person name="Montfort J."/>
            <person name="Bouchez O."/>
            <person name="Roques C."/>
            <person name="Iampietro C."/>
            <person name="Lluch J."/>
            <person name="Castinel A."/>
            <person name="Donnadieu C."/>
            <person name="Desvignes T."/>
            <person name="Floi Bucao C."/>
            <person name="Jouanno E."/>
            <person name="Wen M."/>
            <person name="Mejri S."/>
            <person name="Dirks R."/>
            <person name="Jansen H."/>
            <person name="Henkel C."/>
            <person name="Chen W.J."/>
            <person name="Zahm M."/>
            <person name="Cabau C."/>
            <person name="Klopp C."/>
            <person name="Thompson A.W."/>
            <person name="Robinson-Rechavi M."/>
            <person name="Braasch I."/>
            <person name="Lecointre G."/>
            <person name="Bobe J."/>
            <person name="Postlethwait J.H."/>
            <person name="Berthelot C."/>
            <person name="Roest Crollius H."/>
            <person name="Guiguen Y."/>
        </authorList>
    </citation>
    <scope>NUCLEOTIDE SEQUENCE</scope>
    <source>
        <strain evidence="2">WJC10195</strain>
    </source>
</reference>
<comment type="caution">
    <text evidence="2">The sequence shown here is derived from an EMBL/GenBank/DDBJ whole genome shotgun (WGS) entry which is preliminary data.</text>
</comment>
<evidence type="ECO:0000256" key="1">
    <source>
        <dbReference type="SAM" id="MobiDB-lite"/>
    </source>
</evidence>
<dbReference type="OrthoDB" id="10631692at2759"/>
<evidence type="ECO:0000313" key="2">
    <source>
        <dbReference type="EMBL" id="KAJ8365591.1"/>
    </source>
</evidence>
<accession>A0A9Q1FSS3</accession>